<dbReference type="NCBIfam" id="TIGR00254">
    <property type="entry name" value="GGDEF"/>
    <property type="match status" value="1"/>
</dbReference>
<evidence type="ECO:0000313" key="5">
    <source>
        <dbReference type="Proteomes" id="UP000237082"/>
    </source>
</evidence>
<evidence type="ECO:0000256" key="1">
    <source>
        <dbReference type="SAM" id="Coils"/>
    </source>
</evidence>
<dbReference type="PANTHER" id="PTHR44757:SF2">
    <property type="entry name" value="BIOFILM ARCHITECTURE MAINTENANCE PROTEIN MBAA"/>
    <property type="match status" value="1"/>
</dbReference>
<dbReference type="InterPro" id="IPR052155">
    <property type="entry name" value="Biofilm_reg_signaling"/>
</dbReference>
<feature type="domain" description="GGDEF" evidence="3">
    <location>
        <begin position="539"/>
        <end position="673"/>
    </location>
</feature>
<dbReference type="PROSITE" id="PS50887">
    <property type="entry name" value="GGDEF"/>
    <property type="match status" value="1"/>
</dbReference>
<name>A0A2S5DJ67_9NEIS</name>
<dbReference type="CDD" id="cd01948">
    <property type="entry name" value="EAL"/>
    <property type="match status" value="1"/>
</dbReference>
<keyword evidence="1" id="KW-0175">Coiled coil</keyword>
<dbReference type="Gene3D" id="3.30.450.40">
    <property type="match status" value="2"/>
</dbReference>
<dbReference type="Pfam" id="PF00563">
    <property type="entry name" value="EAL"/>
    <property type="match status" value="1"/>
</dbReference>
<dbReference type="Gene3D" id="3.30.70.270">
    <property type="match status" value="1"/>
</dbReference>
<dbReference type="Pfam" id="PF00990">
    <property type="entry name" value="GGDEF"/>
    <property type="match status" value="1"/>
</dbReference>
<dbReference type="PANTHER" id="PTHR44757">
    <property type="entry name" value="DIGUANYLATE CYCLASE DGCP"/>
    <property type="match status" value="1"/>
</dbReference>
<dbReference type="Pfam" id="PF01590">
    <property type="entry name" value="GAF"/>
    <property type="match status" value="1"/>
</dbReference>
<evidence type="ECO:0000259" key="3">
    <source>
        <dbReference type="PROSITE" id="PS50887"/>
    </source>
</evidence>
<gene>
    <name evidence="4" type="ORF">C2I19_04805</name>
</gene>
<evidence type="ECO:0000259" key="2">
    <source>
        <dbReference type="PROSITE" id="PS50883"/>
    </source>
</evidence>
<dbReference type="PROSITE" id="PS50883">
    <property type="entry name" value="EAL"/>
    <property type="match status" value="1"/>
</dbReference>
<dbReference type="CDD" id="cd01949">
    <property type="entry name" value="GGDEF"/>
    <property type="match status" value="1"/>
</dbReference>
<dbReference type="InterPro" id="IPR043128">
    <property type="entry name" value="Rev_trsase/Diguanyl_cyclase"/>
</dbReference>
<dbReference type="Proteomes" id="UP000237082">
    <property type="component" value="Unassembled WGS sequence"/>
</dbReference>
<feature type="domain" description="EAL" evidence="2">
    <location>
        <begin position="682"/>
        <end position="939"/>
    </location>
</feature>
<keyword evidence="5" id="KW-1185">Reference proteome</keyword>
<dbReference type="AlphaFoldDB" id="A0A2S5DJ67"/>
<dbReference type="SUPFAM" id="SSF141868">
    <property type="entry name" value="EAL domain-like"/>
    <property type="match status" value="1"/>
</dbReference>
<evidence type="ECO:0000313" key="4">
    <source>
        <dbReference type="EMBL" id="POZ63130.1"/>
    </source>
</evidence>
<feature type="coiled-coil region" evidence="1">
    <location>
        <begin position="476"/>
        <end position="503"/>
    </location>
</feature>
<dbReference type="SMART" id="SM00052">
    <property type="entry name" value="EAL"/>
    <property type="match status" value="1"/>
</dbReference>
<dbReference type="Pfam" id="PF13185">
    <property type="entry name" value="GAF_2"/>
    <property type="match status" value="1"/>
</dbReference>
<sequence>MMSTAEYLEDPAQAAERALALLRRESGLSAAAIWGASGATWQKLAGFGAAEGLPSAELLVGGRLPGPDGGALALRMADKALGWLVWRGRAPASLADIAALLAGHLHCAALREEHSAARRVNETMLEISLLAGEGASLERLLPRLHRLMSRLMDVGNFSIALYGDDGATLHFPFYVDRRDPAPPSPQAMLPLDDGHAALAAWLLRGGKPMVLSGERIVELCRQEGMPQPAALPAFWMGAPLANAAGGFIGAVTLHTYEDQPALTSSEQLLFMFAARHVGFALDRVLYRGRLERQVWLRTSELEGANARLRAEVASRKRTEKFQNALFRIAELSNSSLSLEAFLSGLHRLLSEMVSARNCLVALYDKVNDRITFPYCADEYVEALHPRKPGKGYIEQVLHSGRPLLVDPYSQLAAPDEEGGVRPQSWLGVPLYCDHELLGVLAVQSYDGEASYNFRDQEVLEFVANNIGAALARVRALESLQQAYAELEQRVRERTSELDAVNAQLEFDSLHDPLTKLPNRNYFAKALRRAWDGYLAGSGDRFALLFIDLDRFKLVNDTLGHLAGDHLLFEAGARIRSCLRHYDFLARLGGDEFAVLMFGMDGTEDCELIARRIVSEFERPVILAGREVFSTASVGVVLADRDHYHKADELLRDADHAMYCTKQQGRQGYTLFSHQLRIDQADQLALESELRRALEEDSQLLPYYQPFIEAATGRLTGFETLVRWQHPQRGLISPALFLPMAEESGLITRLDRYMLNAACAQLQAWRAEGRVGENIALHINLSSANFHDPDLVGWIGERIAHYQLPPSMLHLEITESALIDQPDTAATVMQALHELGVKLALDDFGTGYSALSYLHRYRFDVLKIDQSFVFDLDRKEESVAIVRAILALAKALDLDVVAEGVETAAQLAMLREMGCGKLQGFYFAAPAPARGIDWERLARFERDIPCAA</sequence>
<dbReference type="FunFam" id="3.20.20.450:FF:000001">
    <property type="entry name" value="Cyclic di-GMP phosphodiesterase yahA"/>
    <property type="match status" value="1"/>
</dbReference>
<dbReference type="EMBL" id="PQWB01000017">
    <property type="protein sequence ID" value="POZ63130.1"/>
    <property type="molecule type" value="Genomic_DNA"/>
</dbReference>
<dbReference type="InterPro" id="IPR000160">
    <property type="entry name" value="GGDEF_dom"/>
</dbReference>
<dbReference type="InterPro" id="IPR035919">
    <property type="entry name" value="EAL_sf"/>
</dbReference>
<comment type="caution">
    <text evidence="4">The sequence shown here is derived from an EMBL/GenBank/DDBJ whole genome shotgun (WGS) entry which is preliminary data.</text>
</comment>
<dbReference type="InterPro" id="IPR029787">
    <property type="entry name" value="Nucleotide_cyclase"/>
</dbReference>
<accession>A0A2S5DJ67</accession>
<dbReference type="InterPro" id="IPR003018">
    <property type="entry name" value="GAF"/>
</dbReference>
<dbReference type="InterPro" id="IPR029016">
    <property type="entry name" value="GAF-like_dom_sf"/>
</dbReference>
<dbReference type="OrthoDB" id="9804951at2"/>
<dbReference type="SMART" id="SM00267">
    <property type="entry name" value="GGDEF"/>
    <property type="match status" value="1"/>
</dbReference>
<dbReference type="Gene3D" id="3.20.20.450">
    <property type="entry name" value="EAL domain"/>
    <property type="match status" value="1"/>
</dbReference>
<reference evidence="5" key="1">
    <citation type="submission" date="2018-02" db="EMBL/GenBank/DDBJ databases">
        <authorList>
            <person name="O'Hara-Hanley K."/>
            <person name="Soby S."/>
        </authorList>
    </citation>
    <scope>NUCLEOTIDE SEQUENCE [LARGE SCALE GENOMIC DNA]</scope>
    <source>
        <strain evidence="5">MWU14-2602</strain>
    </source>
</reference>
<dbReference type="InterPro" id="IPR001633">
    <property type="entry name" value="EAL_dom"/>
</dbReference>
<dbReference type="SMART" id="SM00065">
    <property type="entry name" value="GAF"/>
    <property type="match status" value="2"/>
</dbReference>
<dbReference type="SUPFAM" id="SSF55781">
    <property type="entry name" value="GAF domain-like"/>
    <property type="match status" value="2"/>
</dbReference>
<dbReference type="SUPFAM" id="SSF55073">
    <property type="entry name" value="Nucleotide cyclase"/>
    <property type="match status" value="1"/>
</dbReference>
<organism evidence="4 5">
    <name type="scientific">Chromobacterium alticapitis</name>
    <dbReference type="NCBI Taxonomy" id="2073169"/>
    <lineage>
        <taxon>Bacteria</taxon>
        <taxon>Pseudomonadati</taxon>
        <taxon>Pseudomonadota</taxon>
        <taxon>Betaproteobacteria</taxon>
        <taxon>Neisseriales</taxon>
        <taxon>Chromobacteriaceae</taxon>
        <taxon>Chromobacterium</taxon>
    </lineage>
</organism>
<proteinExistence type="predicted"/>
<dbReference type="RefSeq" id="WP_103901574.1">
    <property type="nucleotide sequence ID" value="NZ_PQWB01000017.1"/>
</dbReference>
<protein>
    <submittedName>
        <fullName evidence="4">Diguanylate cyclase</fullName>
    </submittedName>
</protein>